<protein>
    <submittedName>
        <fullName evidence="5">Uncharacterized protein</fullName>
    </submittedName>
</protein>
<evidence type="ECO:0000313" key="6">
    <source>
        <dbReference type="Proteomes" id="UP000198405"/>
    </source>
</evidence>
<dbReference type="RefSeq" id="WP_089323549.1">
    <property type="nucleotide sequence ID" value="NZ_FZOB01000013.1"/>
</dbReference>
<feature type="domain" description="DUF7843" evidence="4">
    <location>
        <begin position="32"/>
        <end position="98"/>
    </location>
</feature>
<proteinExistence type="predicted"/>
<dbReference type="Pfam" id="PF25225">
    <property type="entry name" value="DUF7843"/>
    <property type="match status" value="1"/>
</dbReference>
<feature type="domain" description="Lnb N-terminal periplasmic" evidence="2">
    <location>
        <begin position="124"/>
        <end position="273"/>
    </location>
</feature>
<evidence type="ECO:0000259" key="2">
    <source>
        <dbReference type="Pfam" id="PF13387"/>
    </source>
</evidence>
<evidence type="ECO:0000313" key="5">
    <source>
        <dbReference type="EMBL" id="SNR88208.1"/>
    </source>
</evidence>
<name>A0A238ZZC5_9BACT</name>
<evidence type="ECO:0000259" key="3">
    <source>
        <dbReference type="Pfam" id="PF25222"/>
    </source>
</evidence>
<keyword evidence="1" id="KW-0732">Signal</keyword>
<evidence type="ECO:0000259" key="4">
    <source>
        <dbReference type="Pfam" id="PF25225"/>
    </source>
</evidence>
<reference evidence="6" key="1">
    <citation type="submission" date="2017-06" db="EMBL/GenBank/DDBJ databases">
        <authorList>
            <person name="Varghese N."/>
            <person name="Submissions S."/>
        </authorList>
    </citation>
    <scope>NUCLEOTIDE SEQUENCE [LARGE SCALE GENOMIC DNA]</scope>
    <source>
        <strain evidence="6">DSM 15668</strain>
    </source>
</reference>
<dbReference type="Pfam" id="PF25222">
    <property type="entry name" value="DUF7840"/>
    <property type="match status" value="1"/>
</dbReference>
<feature type="domain" description="DUF7840" evidence="3">
    <location>
        <begin position="372"/>
        <end position="554"/>
    </location>
</feature>
<feature type="chain" id="PRO_5012127582" evidence="1">
    <location>
        <begin position="21"/>
        <end position="572"/>
    </location>
</feature>
<keyword evidence="6" id="KW-1185">Reference proteome</keyword>
<sequence length="572" mass="66295">MRAICLFILFLFLFPAVSFAENTLLSVALEKKIYKKPEWKALLHYNGHGSFINDTDFILSSDKFSLKRELEKTVNLILSTANSTNPAVCSFPARWLFILKETGMDVDAGINRCTGLNNFIQLLEGEKLYLGYVSKDVTDVTKMMGHLFIEFEGKEDYAVSFLALIDSSSPLKLGWDSLFTGIDAGFFLEPFNTQLDEYLWVDGRGVWRYRLKLSDYRQKLLLYHIYELKSAKLKYNYVFYNCATVVYYLLSVANPSLLKEKPLIVTPLKVVRLAEKERLLSDEEFFQDVKSVMGTLQREVGLKTVLKIKDGNYQNLDARGRFLAEIYRCYRLKEKDINDEVCETVFKKFLTKSSLLNAPFENHISAGFIEDFDGEKFLHLKFFPVLNDILDDNRYNFKEESVKFGEMEIGVSTKKLRFYKLGLYEINAFREFTYLVPQITKRFFIGFKRYPDGSSGFFAFSVSGGAGLSLKPMENATVYFLLNQDAGFYEDGFFALFYPSAGAIYYPFSYGKTLFSLNRYFSFRKSLNFPEVEFSINQVFFLNRHLNVDFEFNRLYGKECANRFKVAAVFLF</sequence>
<dbReference type="Pfam" id="PF13387">
    <property type="entry name" value="Lnb_N"/>
    <property type="match status" value="1"/>
</dbReference>
<accession>A0A238ZZC5</accession>
<feature type="signal peptide" evidence="1">
    <location>
        <begin position="1"/>
        <end position="20"/>
    </location>
</feature>
<dbReference type="InterPro" id="IPR057162">
    <property type="entry name" value="DUF7840"/>
</dbReference>
<organism evidence="5 6">
    <name type="scientific">Desulfurobacterium atlanticum</name>
    <dbReference type="NCBI Taxonomy" id="240169"/>
    <lineage>
        <taxon>Bacteria</taxon>
        <taxon>Pseudomonadati</taxon>
        <taxon>Aquificota</taxon>
        <taxon>Aquificia</taxon>
        <taxon>Desulfurobacteriales</taxon>
        <taxon>Desulfurobacteriaceae</taxon>
        <taxon>Desulfurobacterium</taxon>
    </lineage>
</organism>
<gene>
    <name evidence="5" type="ORF">SAMN06265340_11326</name>
</gene>
<dbReference type="Proteomes" id="UP000198405">
    <property type="component" value="Unassembled WGS sequence"/>
</dbReference>
<evidence type="ECO:0000256" key="1">
    <source>
        <dbReference type="SAM" id="SignalP"/>
    </source>
</evidence>
<dbReference type="InterPro" id="IPR025178">
    <property type="entry name" value="Lnb_N"/>
</dbReference>
<dbReference type="OrthoDB" id="9759948at2"/>
<dbReference type="InterPro" id="IPR057165">
    <property type="entry name" value="DUF7843"/>
</dbReference>
<dbReference type="EMBL" id="FZOB01000013">
    <property type="protein sequence ID" value="SNR88208.1"/>
    <property type="molecule type" value="Genomic_DNA"/>
</dbReference>
<dbReference type="AlphaFoldDB" id="A0A238ZZC5"/>